<evidence type="ECO:0000313" key="1">
    <source>
        <dbReference type="EMBL" id="OAX33092.1"/>
    </source>
</evidence>
<dbReference type="OrthoDB" id="2669721at2759"/>
<protein>
    <submittedName>
        <fullName evidence="1">Uncharacterized protein</fullName>
    </submittedName>
</protein>
<dbReference type="Proteomes" id="UP000092154">
    <property type="component" value="Unassembled WGS sequence"/>
</dbReference>
<reference evidence="1 2" key="1">
    <citation type="submission" date="2016-06" db="EMBL/GenBank/DDBJ databases">
        <title>Comparative genomics of the ectomycorrhizal sister species Rhizopogon vinicolor and Rhizopogon vesiculosus (Basidiomycota: Boletales) reveals a divergence of the mating type B locus.</title>
        <authorList>
            <consortium name="DOE Joint Genome Institute"/>
            <person name="Mujic A.B."/>
            <person name="Kuo A."/>
            <person name="Tritt A."/>
            <person name="Lipzen A."/>
            <person name="Chen C."/>
            <person name="Johnson J."/>
            <person name="Sharma A."/>
            <person name="Barry K."/>
            <person name="Grigoriev I.V."/>
            <person name="Spatafora J.W."/>
        </authorList>
    </citation>
    <scope>NUCLEOTIDE SEQUENCE [LARGE SCALE GENOMIC DNA]</scope>
    <source>
        <strain evidence="1 2">AM-OR11-026</strain>
    </source>
</reference>
<evidence type="ECO:0000313" key="2">
    <source>
        <dbReference type="Proteomes" id="UP000092154"/>
    </source>
</evidence>
<dbReference type="EMBL" id="KV448840">
    <property type="protein sequence ID" value="OAX33092.1"/>
    <property type="molecule type" value="Genomic_DNA"/>
</dbReference>
<gene>
    <name evidence="1" type="ORF">K503DRAFT_553693</name>
</gene>
<sequence>MRSIAASPKNHGPVKFVITLHLIPQSSTFDSYEIENTCSLVYSTPFNPYFTPSSDTHVKSRNTYYLSNRLIACATADGPGLAYLNGFVGHQEMVSTILWTPRAA</sequence>
<proteinExistence type="predicted"/>
<dbReference type="AlphaFoldDB" id="A0A1B7MKH2"/>
<accession>A0A1B7MKH2</accession>
<dbReference type="InParanoid" id="A0A1B7MKH2"/>
<keyword evidence="2" id="KW-1185">Reference proteome</keyword>
<organism evidence="1 2">
    <name type="scientific">Rhizopogon vinicolor AM-OR11-026</name>
    <dbReference type="NCBI Taxonomy" id="1314800"/>
    <lineage>
        <taxon>Eukaryota</taxon>
        <taxon>Fungi</taxon>
        <taxon>Dikarya</taxon>
        <taxon>Basidiomycota</taxon>
        <taxon>Agaricomycotina</taxon>
        <taxon>Agaricomycetes</taxon>
        <taxon>Agaricomycetidae</taxon>
        <taxon>Boletales</taxon>
        <taxon>Suillineae</taxon>
        <taxon>Rhizopogonaceae</taxon>
        <taxon>Rhizopogon</taxon>
    </lineage>
</organism>
<name>A0A1B7MKH2_9AGAM</name>